<dbReference type="Gene3D" id="3.40.190.80">
    <property type="match status" value="1"/>
</dbReference>
<dbReference type="EMBL" id="CP000478">
    <property type="protein sequence ID" value="ABK17084.1"/>
    <property type="molecule type" value="Genomic_DNA"/>
</dbReference>
<dbReference type="SUPFAM" id="SSF56655">
    <property type="entry name" value="Carbohydrate phosphatase"/>
    <property type="match status" value="1"/>
</dbReference>
<dbReference type="GO" id="GO:0007165">
    <property type="term" value="P:signal transduction"/>
    <property type="evidence" value="ECO:0007669"/>
    <property type="project" value="TreeGrafter"/>
</dbReference>
<dbReference type="AlphaFoldDB" id="A0LI32"/>
<feature type="binding site" evidence="1">
    <location>
        <position position="91"/>
    </location>
    <ligand>
        <name>Mg(2+)</name>
        <dbReference type="ChEBI" id="CHEBI:18420"/>
        <label>1</label>
        <note>catalytic</note>
    </ligand>
</feature>
<evidence type="ECO:0000313" key="3">
    <source>
        <dbReference type="Proteomes" id="UP000001784"/>
    </source>
</evidence>
<dbReference type="InterPro" id="IPR000760">
    <property type="entry name" value="Inositol_monophosphatase-like"/>
</dbReference>
<dbReference type="eggNOG" id="COG0483">
    <property type="taxonomic scope" value="Bacteria"/>
</dbReference>
<dbReference type="Proteomes" id="UP000001784">
    <property type="component" value="Chromosome"/>
</dbReference>
<dbReference type="HOGENOM" id="CLU_044118_0_2_7"/>
<dbReference type="GO" id="GO:0006020">
    <property type="term" value="P:inositol metabolic process"/>
    <property type="evidence" value="ECO:0007669"/>
    <property type="project" value="TreeGrafter"/>
</dbReference>
<sequence length="266" mass="29432">MVDPGNPNIEDLIRFATDMVCGAGAEAMKFYGKGNPEVKFDEDLVTEAELRLVDFFRARLAEKYPEHGIFGDSMPGQDYVHGEKGFLWIYDALDGVANFQAGIPIWGISLALFENFWPVLGVFYMPVTGDLFFARAGEKAYLGKEVVRIPDPGEISNESVLLTYSRFHNHYRSTFPGKIRNLGSTGAHICLVARGRAEGALLAHVSYQDLAAAQIILTAAGGKLYRMDGTEFHLSDYLGGQKIEEHLIAAPQGSFKPLKMYLKEAE</sequence>
<organism evidence="2 3">
    <name type="scientific">Syntrophobacter fumaroxidans (strain DSM 10017 / MPOB)</name>
    <dbReference type="NCBI Taxonomy" id="335543"/>
    <lineage>
        <taxon>Bacteria</taxon>
        <taxon>Pseudomonadati</taxon>
        <taxon>Thermodesulfobacteriota</taxon>
        <taxon>Syntrophobacteria</taxon>
        <taxon>Syntrophobacterales</taxon>
        <taxon>Syntrophobacteraceae</taxon>
        <taxon>Syntrophobacter</taxon>
    </lineage>
</organism>
<dbReference type="Pfam" id="PF00459">
    <property type="entry name" value="Inositol_P"/>
    <property type="match status" value="1"/>
</dbReference>
<protein>
    <submittedName>
        <fullName evidence="2">Inositol monophosphatase</fullName>
    </submittedName>
</protein>
<feature type="binding site" evidence="1">
    <location>
        <position position="209"/>
    </location>
    <ligand>
        <name>Mg(2+)</name>
        <dbReference type="ChEBI" id="CHEBI:18420"/>
        <label>1</label>
        <note>catalytic</note>
    </ligand>
</feature>
<dbReference type="PRINTS" id="PR00377">
    <property type="entry name" value="IMPHPHTASES"/>
</dbReference>
<dbReference type="PANTHER" id="PTHR20854">
    <property type="entry name" value="INOSITOL MONOPHOSPHATASE"/>
    <property type="match status" value="1"/>
</dbReference>
<accession>A0LI32</accession>
<feature type="binding site" evidence="1">
    <location>
        <position position="93"/>
    </location>
    <ligand>
        <name>Mg(2+)</name>
        <dbReference type="ChEBI" id="CHEBI:18420"/>
        <label>2</label>
    </ligand>
</feature>
<proteinExistence type="predicted"/>
<dbReference type="GO" id="GO:0046872">
    <property type="term" value="F:metal ion binding"/>
    <property type="evidence" value="ECO:0007669"/>
    <property type="project" value="UniProtKB-KW"/>
</dbReference>
<gene>
    <name evidence="2" type="ordered locus">Sfum_1393</name>
</gene>
<evidence type="ECO:0000313" key="2">
    <source>
        <dbReference type="EMBL" id="ABK17084.1"/>
    </source>
</evidence>
<name>A0LI32_SYNFM</name>
<dbReference type="GO" id="GO:0008934">
    <property type="term" value="F:inositol monophosphate 1-phosphatase activity"/>
    <property type="evidence" value="ECO:0007669"/>
    <property type="project" value="TreeGrafter"/>
</dbReference>
<dbReference type="InParanoid" id="A0LI32"/>
<comment type="cofactor">
    <cofactor evidence="1">
        <name>Mg(2+)</name>
        <dbReference type="ChEBI" id="CHEBI:18420"/>
    </cofactor>
</comment>
<feature type="binding site" evidence="1">
    <location>
        <position position="94"/>
    </location>
    <ligand>
        <name>Mg(2+)</name>
        <dbReference type="ChEBI" id="CHEBI:18420"/>
        <label>1</label>
        <note>catalytic</note>
    </ligand>
</feature>
<dbReference type="Gene3D" id="3.30.540.10">
    <property type="entry name" value="Fructose-1,6-Bisphosphatase, subunit A, domain 1"/>
    <property type="match status" value="1"/>
</dbReference>
<keyword evidence="1" id="KW-0479">Metal-binding</keyword>
<keyword evidence="1" id="KW-0460">Magnesium</keyword>
<dbReference type="OrthoDB" id="5414450at2"/>
<evidence type="ECO:0000256" key="1">
    <source>
        <dbReference type="PIRSR" id="PIRSR600760-2"/>
    </source>
</evidence>
<dbReference type="PANTHER" id="PTHR20854:SF4">
    <property type="entry name" value="INOSITOL-1-MONOPHOSPHATASE-RELATED"/>
    <property type="match status" value="1"/>
</dbReference>
<dbReference type="KEGG" id="sfu:Sfum_1393"/>
<dbReference type="STRING" id="335543.Sfum_1393"/>
<reference evidence="2 3" key="1">
    <citation type="submission" date="2006-10" db="EMBL/GenBank/DDBJ databases">
        <title>Complete sequence of Syntrophobacter fumaroxidans MPOB.</title>
        <authorList>
            <consortium name="US DOE Joint Genome Institute"/>
            <person name="Copeland A."/>
            <person name="Lucas S."/>
            <person name="Lapidus A."/>
            <person name="Barry K."/>
            <person name="Detter J.C."/>
            <person name="Glavina del Rio T."/>
            <person name="Hammon N."/>
            <person name="Israni S."/>
            <person name="Pitluck S."/>
            <person name="Goltsman E.G."/>
            <person name="Martinez M."/>
            <person name="Schmutz J."/>
            <person name="Larimer F."/>
            <person name="Land M."/>
            <person name="Hauser L."/>
            <person name="Kyrpides N."/>
            <person name="Kim E."/>
            <person name="Boone D.R."/>
            <person name="Brockman F."/>
            <person name="Culley D."/>
            <person name="Ferry J."/>
            <person name="Gunsalus R."/>
            <person name="McInerney M.J."/>
            <person name="Morrison M."/>
            <person name="Plugge C."/>
            <person name="Rohlin L."/>
            <person name="Scholten J."/>
            <person name="Sieber J."/>
            <person name="Stams A.J.M."/>
            <person name="Worm P."/>
            <person name="Henstra A.M."/>
            <person name="Richardson P."/>
        </authorList>
    </citation>
    <scope>NUCLEOTIDE SEQUENCE [LARGE SCALE GENOMIC DNA]</scope>
    <source>
        <strain evidence="3">DSM 10017 / MPOB</strain>
    </source>
</reference>
<dbReference type="RefSeq" id="WP_011698255.1">
    <property type="nucleotide sequence ID" value="NC_008554.1"/>
</dbReference>
<keyword evidence="3" id="KW-1185">Reference proteome</keyword>